<feature type="region of interest" description="Disordered" evidence="1">
    <location>
        <begin position="1"/>
        <end position="59"/>
    </location>
</feature>
<name>J9C8F9_9ZZZZ</name>
<comment type="caution">
    <text evidence="2">The sequence shown here is derived from an EMBL/GenBank/DDBJ whole genome shotgun (WGS) entry which is preliminary data.</text>
</comment>
<protein>
    <submittedName>
        <fullName evidence="2">Uncharacterized protein</fullName>
    </submittedName>
</protein>
<dbReference type="AlphaFoldDB" id="J9C8F9"/>
<reference evidence="2" key="1">
    <citation type="journal article" date="2012" name="PLoS ONE">
        <title>Gene sets for utilization of primary and secondary nutrition supplies in the distal gut of endangered iberian lynx.</title>
        <authorList>
            <person name="Alcaide M."/>
            <person name="Messina E."/>
            <person name="Richter M."/>
            <person name="Bargiela R."/>
            <person name="Peplies J."/>
            <person name="Huws S.A."/>
            <person name="Newbold C.J."/>
            <person name="Golyshin P.N."/>
            <person name="Simon M.A."/>
            <person name="Lopez G."/>
            <person name="Yakimov M.M."/>
            <person name="Ferrer M."/>
        </authorList>
    </citation>
    <scope>NUCLEOTIDE SEQUENCE</scope>
</reference>
<proteinExistence type="predicted"/>
<dbReference type="EMBL" id="AMCI01005428">
    <property type="protein sequence ID" value="EJW96155.1"/>
    <property type="molecule type" value="Genomic_DNA"/>
</dbReference>
<evidence type="ECO:0000313" key="2">
    <source>
        <dbReference type="EMBL" id="EJW96155.1"/>
    </source>
</evidence>
<evidence type="ECO:0000256" key="1">
    <source>
        <dbReference type="SAM" id="MobiDB-lite"/>
    </source>
</evidence>
<accession>J9C8F9</accession>
<gene>
    <name evidence="2" type="ORF">EVA_15738</name>
</gene>
<organism evidence="2">
    <name type="scientific">gut metagenome</name>
    <dbReference type="NCBI Taxonomy" id="749906"/>
    <lineage>
        <taxon>unclassified sequences</taxon>
        <taxon>metagenomes</taxon>
        <taxon>organismal metagenomes</taxon>
    </lineage>
</organism>
<feature type="compositionally biased region" description="Polar residues" evidence="1">
    <location>
        <begin position="50"/>
        <end position="59"/>
    </location>
</feature>
<sequence length="59" mass="6439">MLAEFGFHKHDQCHQHTEGEKAACRGGHKGERLKVGNTGHSHAEPGADTQDLTNGTHEH</sequence>
<feature type="compositionally biased region" description="Basic and acidic residues" evidence="1">
    <location>
        <begin position="1"/>
        <end position="34"/>
    </location>
</feature>